<accession>A0A3P9DFW1</accession>
<evidence type="ECO:0000313" key="2">
    <source>
        <dbReference type="Proteomes" id="UP000265160"/>
    </source>
</evidence>
<reference evidence="1 2" key="1">
    <citation type="journal article" date="2014" name="Nature">
        <title>The genomic substrate for adaptive radiation in African cichlid fish.</title>
        <authorList>
            <person name="Brawand D."/>
            <person name="Wagner C.E."/>
            <person name="Li Y.I."/>
            <person name="Malinsky M."/>
            <person name="Keller I."/>
            <person name="Fan S."/>
            <person name="Simakov O."/>
            <person name="Ng A.Y."/>
            <person name="Lim Z.W."/>
            <person name="Bezault E."/>
            <person name="Turner-Maier J."/>
            <person name="Johnson J."/>
            <person name="Alcazar R."/>
            <person name="Noh H.J."/>
            <person name="Russell P."/>
            <person name="Aken B."/>
            <person name="Alfoldi J."/>
            <person name="Amemiya C."/>
            <person name="Azzouzi N."/>
            <person name="Baroiller J.F."/>
            <person name="Barloy-Hubler F."/>
            <person name="Berlin A."/>
            <person name="Bloomquist R."/>
            <person name="Carleton K.L."/>
            <person name="Conte M.A."/>
            <person name="D'Cotta H."/>
            <person name="Eshel O."/>
            <person name="Gaffney L."/>
            <person name="Galibert F."/>
            <person name="Gante H.F."/>
            <person name="Gnerre S."/>
            <person name="Greuter L."/>
            <person name="Guyon R."/>
            <person name="Haddad N.S."/>
            <person name="Haerty W."/>
            <person name="Harris R.M."/>
            <person name="Hofmann H.A."/>
            <person name="Hourlier T."/>
            <person name="Hulata G."/>
            <person name="Jaffe D.B."/>
            <person name="Lara M."/>
            <person name="Lee A.P."/>
            <person name="MacCallum I."/>
            <person name="Mwaiko S."/>
            <person name="Nikaido M."/>
            <person name="Nishihara H."/>
            <person name="Ozouf-Costaz C."/>
            <person name="Penman D.J."/>
            <person name="Przybylski D."/>
            <person name="Rakotomanga M."/>
            <person name="Renn S.C.P."/>
            <person name="Ribeiro F.J."/>
            <person name="Ron M."/>
            <person name="Salzburger W."/>
            <person name="Sanchez-Pulido L."/>
            <person name="Santos M.E."/>
            <person name="Searle S."/>
            <person name="Sharpe T."/>
            <person name="Swofford R."/>
            <person name="Tan F.J."/>
            <person name="Williams L."/>
            <person name="Young S."/>
            <person name="Yin S."/>
            <person name="Okada N."/>
            <person name="Kocher T.D."/>
            <person name="Miska E.A."/>
            <person name="Lander E.S."/>
            <person name="Venkatesh B."/>
            <person name="Fernald R.D."/>
            <person name="Meyer A."/>
            <person name="Ponting C.P."/>
            <person name="Streelman J.T."/>
            <person name="Lindblad-Toh K."/>
            <person name="Seehausen O."/>
            <person name="Di Palma F."/>
        </authorList>
    </citation>
    <scope>NUCLEOTIDE SEQUENCE</scope>
</reference>
<name>A0A3P9DFW1_9CICH</name>
<organism evidence="1 2">
    <name type="scientific">Maylandia zebra</name>
    <name type="common">zebra mbuna</name>
    <dbReference type="NCBI Taxonomy" id="106582"/>
    <lineage>
        <taxon>Eukaryota</taxon>
        <taxon>Metazoa</taxon>
        <taxon>Chordata</taxon>
        <taxon>Craniata</taxon>
        <taxon>Vertebrata</taxon>
        <taxon>Euteleostomi</taxon>
        <taxon>Actinopterygii</taxon>
        <taxon>Neopterygii</taxon>
        <taxon>Teleostei</taxon>
        <taxon>Neoteleostei</taxon>
        <taxon>Acanthomorphata</taxon>
        <taxon>Ovalentaria</taxon>
        <taxon>Cichlomorphae</taxon>
        <taxon>Cichliformes</taxon>
        <taxon>Cichlidae</taxon>
        <taxon>African cichlids</taxon>
        <taxon>Pseudocrenilabrinae</taxon>
        <taxon>Haplochromini</taxon>
        <taxon>Maylandia</taxon>
        <taxon>Maylandia zebra complex</taxon>
    </lineage>
</organism>
<dbReference type="Ensembl" id="ENSMZET00005034482.1">
    <property type="protein sequence ID" value="ENSMZEP00005033353.1"/>
    <property type="gene ID" value="ENSMZEG00005024894.1"/>
</dbReference>
<evidence type="ECO:0000313" key="1">
    <source>
        <dbReference type="Ensembl" id="ENSMZEP00005033353.1"/>
    </source>
</evidence>
<dbReference type="Proteomes" id="UP000265160">
    <property type="component" value="LG10"/>
</dbReference>
<protein>
    <submittedName>
        <fullName evidence="1">Uncharacterized protein</fullName>
    </submittedName>
</protein>
<reference evidence="1" key="2">
    <citation type="submission" date="2025-08" db="UniProtKB">
        <authorList>
            <consortium name="Ensembl"/>
        </authorList>
    </citation>
    <scope>IDENTIFICATION</scope>
</reference>
<dbReference type="AlphaFoldDB" id="A0A3P9DFW1"/>
<keyword evidence="2" id="KW-1185">Reference proteome</keyword>
<reference evidence="1" key="3">
    <citation type="submission" date="2025-09" db="UniProtKB">
        <authorList>
            <consortium name="Ensembl"/>
        </authorList>
    </citation>
    <scope>IDENTIFICATION</scope>
</reference>
<sequence length="98" mass="10930">IASSLYSVVSLLTGVQPKEIQQFLRRLYGFLHHQDRCEARVYPLSSLPVPSCHRLCYVECHGPRWLWDTLATTNTFLESGLVVVGQLNGPQGLPIGPP</sequence>
<proteinExistence type="predicted"/>